<keyword evidence="2" id="KW-1185">Reference proteome</keyword>
<evidence type="ECO:0000313" key="2">
    <source>
        <dbReference type="Proteomes" id="UP001600424"/>
    </source>
</evidence>
<dbReference type="Proteomes" id="UP001600424">
    <property type="component" value="Unassembled WGS sequence"/>
</dbReference>
<comment type="caution">
    <text evidence="1">The sequence shown here is derived from an EMBL/GenBank/DDBJ whole genome shotgun (WGS) entry which is preliminary data.</text>
</comment>
<dbReference type="EMBL" id="JBHTRV010000003">
    <property type="protein sequence ID" value="MFE5979179.1"/>
    <property type="molecule type" value="Genomic_DNA"/>
</dbReference>
<reference evidence="1 2" key="1">
    <citation type="submission" date="2024-09" db="EMBL/GenBank/DDBJ databases">
        <title>The Natural Products Discovery Center: Release of the First 8490 Sequenced Strains for Exploring Actinobacteria Biosynthetic Diversity.</title>
        <authorList>
            <person name="Kalkreuter E."/>
            <person name="Kautsar S.A."/>
            <person name="Yang D."/>
            <person name="Bader C.D."/>
            <person name="Teijaro C.N."/>
            <person name="Fluegel L."/>
            <person name="Davis C.M."/>
            <person name="Simpson J.R."/>
            <person name="Lauterbach L."/>
            <person name="Steele A.D."/>
            <person name="Gui C."/>
            <person name="Meng S."/>
            <person name="Li G."/>
            <person name="Viehrig K."/>
            <person name="Ye F."/>
            <person name="Su P."/>
            <person name="Kiefer A.F."/>
            <person name="Nichols A."/>
            <person name="Cepeda A.J."/>
            <person name="Yan W."/>
            <person name="Fan B."/>
            <person name="Jiang Y."/>
            <person name="Adhikari A."/>
            <person name="Zheng C.-J."/>
            <person name="Schuster L."/>
            <person name="Cowan T.M."/>
            <person name="Smanski M.J."/>
            <person name="Chevrette M.G."/>
            <person name="De Carvalho L.P.S."/>
            <person name="Shen B."/>
        </authorList>
    </citation>
    <scope>NUCLEOTIDE SEQUENCE [LARGE SCALE GENOMIC DNA]</scope>
    <source>
        <strain evidence="1 2">NPDC056472</strain>
    </source>
</reference>
<dbReference type="RefSeq" id="WP_386257842.1">
    <property type="nucleotide sequence ID" value="NZ_JBHTRV010000003.1"/>
</dbReference>
<name>A0ABW6IRD8_STRWE</name>
<proteinExistence type="predicted"/>
<organism evidence="1 2">
    <name type="scientific">Streptomyces wedmorensis</name>
    <dbReference type="NCBI Taxonomy" id="43759"/>
    <lineage>
        <taxon>Bacteria</taxon>
        <taxon>Bacillati</taxon>
        <taxon>Actinomycetota</taxon>
        <taxon>Actinomycetes</taxon>
        <taxon>Kitasatosporales</taxon>
        <taxon>Streptomycetaceae</taxon>
        <taxon>Streptomyces</taxon>
    </lineage>
</organism>
<protein>
    <submittedName>
        <fullName evidence="1">Uncharacterized protein</fullName>
    </submittedName>
</protein>
<gene>
    <name evidence="1" type="ORF">ACFQ63_05670</name>
</gene>
<sequence length="62" mass="6089">MGGGHGAVAELDEVGDQVAGCAEWSKEAGEEAGEPTAVVLDDGLDALVVGVLGGGVGERQPR</sequence>
<accession>A0ABW6IRD8</accession>
<evidence type="ECO:0000313" key="1">
    <source>
        <dbReference type="EMBL" id="MFE5979179.1"/>
    </source>
</evidence>